<dbReference type="Gene3D" id="3.30.2140.20">
    <property type="match status" value="1"/>
</dbReference>
<comment type="similarity">
    <text evidence="1 2">Belongs to the arylamine N-acetyltransferase family.</text>
</comment>
<evidence type="ECO:0000256" key="1">
    <source>
        <dbReference type="ARBA" id="ARBA00006547"/>
    </source>
</evidence>
<evidence type="ECO:0000256" key="2">
    <source>
        <dbReference type="RuleBase" id="RU003452"/>
    </source>
</evidence>
<keyword evidence="2" id="KW-0012">Acyltransferase</keyword>
<gene>
    <name evidence="3" type="ORF">ADUPG1_002498</name>
</gene>
<reference evidence="3" key="1">
    <citation type="submission" date="2022-03" db="EMBL/GenBank/DDBJ databases">
        <title>Draft genome sequence of Aduncisulcus paluster, a free-living microaerophilic Fornicata.</title>
        <authorList>
            <person name="Yuyama I."/>
            <person name="Kume K."/>
            <person name="Tamura T."/>
            <person name="Inagaki Y."/>
            <person name="Hashimoto T."/>
        </authorList>
    </citation>
    <scope>NUCLEOTIDE SEQUENCE</scope>
    <source>
        <strain evidence="3">NY0171</strain>
    </source>
</reference>
<dbReference type="PANTHER" id="PTHR11786:SF0">
    <property type="entry name" value="ARYLAMINE N-ACETYLTRANSFERASE 4-RELATED"/>
    <property type="match status" value="1"/>
</dbReference>
<dbReference type="SUPFAM" id="SSF54001">
    <property type="entry name" value="Cysteine proteinases"/>
    <property type="match status" value="1"/>
</dbReference>
<name>A0ABQ5KLS3_9EUKA</name>
<dbReference type="PANTHER" id="PTHR11786">
    <property type="entry name" value="N-HYDROXYARYLAMINE O-ACETYLTRANSFERASE"/>
    <property type="match status" value="1"/>
</dbReference>
<dbReference type="InterPro" id="IPR038765">
    <property type="entry name" value="Papain-like_cys_pep_sf"/>
</dbReference>
<dbReference type="InterPro" id="IPR053710">
    <property type="entry name" value="Arylamine_NAT_domain_sf"/>
</dbReference>
<dbReference type="Pfam" id="PF00797">
    <property type="entry name" value="Acetyltransf_2"/>
    <property type="match status" value="1"/>
</dbReference>
<evidence type="ECO:0000313" key="3">
    <source>
        <dbReference type="EMBL" id="GKT33455.1"/>
    </source>
</evidence>
<keyword evidence="2" id="KW-0808">Transferase</keyword>
<comment type="caution">
    <text evidence="3">The sequence shown here is derived from an EMBL/GenBank/DDBJ whole genome shotgun (WGS) entry which is preliminary data.</text>
</comment>
<accession>A0ABQ5KLS3</accession>
<evidence type="ECO:0000313" key="4">
    <source>
        <dbReference type="Proteomes" id="UP001057375"/>
    </source>
</evidence>
<dbReference type="PRINTS" id="PR01543">
    <property type="entry name" value="ANATRNSFRASE"/>
</dbReference>
<protein>
    <submittedName>
        <fullName evidence="3">Arylamine N-acetyltransferase like protein</fullName>
    </submittedName>
</protein>
<proteinExistence type="inferred from homology"/>
<dbReference type="InterPro" id="IPR001447">
    <property type="entry name" value="Arylamine_N-AcTrfase"/>
</dbReference>
<keyword evidence="4" id="KW-1185">Reference proteome</keyword>
<organism evidence="3 4">
    <name type="scientific">Aduncisulcus paluster</name>
    <dbReference type="NCBI Taxonomy" id="2918883"/>
    <lineage>
        <taxon>Eukaryota</taxon>
        <taxon>Metamonada</taxon>
        <taxon>Carpediemonas-like organisms</taxon>
        <taxon>Aduncisulcus</taxon>
    </lineage>
</organism>
<feature type="non-terminal residue" evidence="3">
    <location>
        <position position="155"/>
    </location>
</feature>
<feature type="non-terminal residue" evidence="3">
    <location>
        <position position="1"/>
    </location>
</feature>
<dbReference type="EMBL" id="BQXS01002930">
    <property type="protein sequence ID" value="GKT33455.1"/>
    <property type="molecule type" value="Genomic_DNA"/>
</dbReference>
<sequence>VGCQLGDDLPLDLESLYRRIVVKKRGGYCFEQNGLLFGVLEELGLFPQLYLARVIYNQDIHSGLTHRITMVDYEGARYVLDVGFGPHGPSIPVPMSGVESADGEKIFRIAEVRPGEFHMQVLKKGEFFSLYRFELARYGQSDCELGHFYSHRHPD</sequence>
<dbReference type="Proteomes" id="UP001057375">
    <property type="component" value="Unassembled WGS sequence"/>
</dbReference>